<dbReference type="PANTHER" id="PTHR43048:SF3">
    <property type="entry name" value="METHYLMALONYL-COA EPIMERASE, MITOCHONDRIAL"/>
    <property type="match status" value="1"/>
</dbReference>
<dbReference type="EMBL" id="NPDN01000005">
    <property type="protein sequence ID" value="PJZ25318.1"/>
    <property type="molecule type" value="Genomic_DNA"/>
</dbReference>
<keyword evidence="3" id="KW-0456">Lyase</keyword>
<feature type="domain" description="VOC" evidence="2">
    <location>
        <begin position="8"/>
        <end position="134"/>
    </location>
</feature>
<evidence type="ECO:0000313" key="4">
    <source>
        <dbReference type="Proteomes" id="UP000232196"/>
    </source>
</evidence>
<dbReference type="Gene3D" id="3.10.180.10">
    <property type="entry name" value="2,3-Dihydroxybiphenyl 1,2-Dioxygenase, domain 1"/>
    <property type="match status" value="1"/>
</dbReference>
<proteinExistence type="predicted"/>
<reference evidence="3 4" key="1">
    <citation type="submission" date="2017-07" db="EMBL/GenBank/DDBJ databases">
        <title>Leptospira spp. isolated from tropical soils.</title>
        <authorList>
            <person name="Thibeaux R."/>
            <person name="Iraola G."/>
            <person name="Ferres I."/>
            <person name="Bierque E."/>
            <person name="Girault D."/>
            <person name="Soupe-Gilbert M.-E."/>
            <person name="Picardeau M."/>
            <person name="Goarant C."/>
        </authorList>
    </citation>
    <scope>NUCLEOTIDE SEQUENCE [LARGE SCALE GENOMIC DNA]</scope>
    <source>
        <strain evidence="3 4">MCA1-C-A1</strain>
    </source>
</reference>
<dbReference type="GO" id="GO:0004493">
    <property type="term" value="F:methylmalonyl-CoA epimerase activity"/>
    <property type="evidence" value="ECO:0007669"/>
    <property type="project" value="TreeGrafter"/>
</dbReference>
<dbReference type="Pfam" id="PF13669">
    <property type="entry name" value="Glyoxalase_4"/>
    <property type="match status" value="1"/>
</dbReference>
<keyword evidence="1" id="KW-0479">Metal-binding</keyword>
<dbReference type="Proteomes" id="UP000232196">
    <property type="component" value="Unassembled WGS sequence"/>
</dbReference>
<comment type="caution">
    <text evidence="3">The sequence shown here is derived from an EMBL/GenBank/DDBJ whole genome shotgun (WGS) entry which is preliminary data.</text>
</comment>
<dbReference type="PROSITE" id="PS51819">
    <property type="entry name" value="VOC"/>
    <property type="match status" value="1"/>
</dbReference>
<dbReference type="SUPFAM" id="SSF54593">
    <property type="entry name" value="Glyoxalase/Bleomycin resistance protein/Dihydroxybiphenyl dioxygenase"/>
    <property type="match status" value="1"/>
</dbReference>
<protein>
    <submittedName>
        <fullName evidence="3">Lactoylglutathione lyase</fullName>
    </submittedName>
</protein>
<dbReference type="InterPro" id="IPR029068">
    <property type="entry name" value="Glyas_Bleomycin-R_OHBP_Dase"/>
</dbReference>
<evidence type="ECO:0000259" key="2">
    <source>
        <dbReference type="PROSITE" id="PS51819"/>
    </source>
</evidence>
<sequence length="152" mass="16683">MRPFKILGVQQIAVGGDSKDKLKKFWVDTLGLQNIGSFRSEKENVDEDILQMGKGPYAVEVDIMEPVDPSKSPKVNDPKLNHIGLWVDDIHKAVEWLSAQGVRFTPGGIRKGAGGHDVTFIHPKGNEEFPLCGEGVLIELVQAPKEVIEALS</sequence>
<accession>A0A2M9XCC3</accession>
<keyword evidence="4" id="KW-1185">Reference proteome</keyword>
<evidence type="ECO:0000256" key="1">
    <source>
        <dbReference type="ARBA" id="ARBA00022723"/>
    </source>
</evidence>
<dbReference type="RefSeq" id="WP_100706667.1">
    <property type="nucleotide sequence ID" value="NZ_NPDL01000008.1"/>
</dbReference>
<dbReference type="GO" id="GO:0016829">
    <property type="term" value="F:lyase activity"/>
    <property type="evidence" value="ECO:0007669"/>
    <property type="project" value="UniProtKB-KW"/>
</dbReference>
<dbReference type="AlphaFoldDB" id="A0A2M9XCC3"/>
<dbReference type="PANTHER" id="PTHR43048">
    <property type="entry name" value="METHYLMALONYL-COA EPIMERASE"/>
    <property type="match status" value="1"/>
</dbReference>
<name>A0A2M9XCC3_9LEPT</name>
<dbReference type="OrthoDB" id="332982at2"/>
<gene>
    <name evidence="3" type="ORF">CH357_10320</name>
</gene>
<dbReference type="GO" id="GO:0046491">
    <property type="term" value="P:L-methylmalonyl-CoA metabolic process"/>
    <property type="evidence" value="ECO:0007669"/>
    <property type="project" value="TreeGrafter"/>
</dbReference>
<evidence type="ECO:0000313" key="3">
    <source>
        <dbReference type="EMBL" id="PJZ25318.1"/>
    </source>
</evidence>
<dbReference type="GO" id="GO:0046872">
    <property type="term" value="F:metal ion binding"/>
    <property type="evidence" value="ECO:0007669"/>
    <property type="project" value="UniProtKB-KW"/>
</dbReference>
<organism evidence="3 4">
    <name type="scientific">Leptospira hartskeerlii</name>
    <dbReference type="NCBI Taxonomy" id="2023177"/>
    <lineage>
        <taxon>Bacteria</taxon>
        <taxon>Pseudomonadati</taxon>
        <taxon>Spirochaetota</taxon>
        <taxon>Spirochaetia</taxon>
        <taxon>Leptospirales</taxon>
        <taxon>Leptospiraceae</taxon>
        <taxon>Leptospira</taxon>
    </lineage>
</organism>
<dbReference type="InterPro" id="IPR037523">
    <property type="entry name" value="VOC_core"/>
</dbReference>
<dbReference type="InterPro" id="IPR051785">
    <property type="entry name" value="MMCE/EMCE_epimerase"/>
</dbReference>
<dbReference type="FunFam" id="3.10.180.10:FF:000036">
    <property type="entry name" value="Glyoxalase-like domain protein"/>
    <property type="match status" value="1"/>
</dbReference>